<proteinExistence type="predicted"/>
<reference evidence="1 2" key="1">
    <citation type="submission" date="2020-07" db="EMBL/GenBank/DDBJ databases">
        <title>MOT database genomes.</title>
        <authorList>
            <person name="Joseph S."/>
            <person name="Aduse-Opoku J."/>
            <person name="Hashim A."/>
            <person name="Wade W."/>
            <person name="Curtis M."/>
        </authorList>
    </citation>
    <scope>NUCLEOTIDE SEQUENCE [LARGE SCALE GENOMIC DNA]</scope>
    <source>
        <strain evidence="1 2">CIP 106318</strain>
    </source>
</reference>
<dbReference type="InterPro" id="IPR024979">
    <property type="entry name" value="DUF3884"/>
</dbReference>
<evidence type="ECO:0000313" key="1">
    <source>
        <dbReference type="EMBL" id="NYS46921.1"/>
    </source>
</evidence>
<gene>
    <name evidence="1" type="ORF">HZY85_01770</name>
</gene>
<dbReference type="Proteomes" id="UP000531840">
    <property type="component" value="Unassembled WGS sequence"/>
</dbReference>
<comment type="caution">
    <text evidence="1">The sequence shown here is derived from an EMBL/GenBank/DDBJ whole genome shotgun (WGS) entry which is preliminary data.</text>
</comment>
<name>A0ABX2SYM1_9BACL</name>
<evidence type="ECO:0000313" key="2">
    <source>
        <dbReference type="Proteomes" id="UP000531840"/>
    </source>
</evidence>
<organism evidence="1 2">
    <name type="scientific">Gemelliphila palaticanis</name>
    <dbReference type="NCBI Taxonomy" id="81950"/>
    <lineage>
        <taxon>Bacteria</taxon>
        <taxon>Bacillati</taxon>
        <taxon>Bacillota</taxon>
        <taxon>Bacilli</taxon>
        <taxon>Bacillales</taxon>
        <taxon>Gemellaceae</taxon>
        <taxon>Gemelliphila</taxon>
    </lineage>
</organism>
<accession>A0ABX2SYM1</accession>
<sequence length="47" mass="5635">MYIVIFEKIDKLGKRYVSEGKEWICHLNISLEDFKDKFLSLIKVSQE</sequence>
<dbReference type="RefSeq" id="WP_179940395.1">
    <property type="nucleotide sequence ID" value="NZ_JACBYF010000002.1"/>
</dbReference>
<dbReference type="EMBL" id="JACBYF010000002">
    <property type="protein sequence ID" value="NYS46921.1"/>
    <property type="molecule type" value="Genomic_DNA"/>
</dbReference>
<keyword evidence="2" id="KW-1185">Reference proteome</keyword>
<dbReference type="Pfam" id="PF13024">
    <property type="entry name" value="DUF3884"/>
    <property type="match status" value="1"/>
</dbReference>
<protein>
    <submittedName>
        <fullName evidence="1">DUF3884 family protein</fullName>
    </submittedName>
</protein>